<sequence length="73" mass="8435">MCQHSVLDFVMQPSSLPTRGVKSECDSPSSSSNWCKLVFCTACPLLHIAFLYERPYWYTYGLKRPSMRKDARL</sequence>
<organism evidence="1">
    <name type="scientific">Ixodes ricinus</name>
    <name type="common">Common tick</name>
    <name type="synonym">Acarus ricinus</name>
    <dbReference type="NCBI Taxonomy" id="34613"/>
    <lineage>
        <taxon>Eukaryota</taxon>
        <taxon>Metazoa</taxon>
        <taxon>Ecdysozoa</taxon>
        <taxon>Arthropoda</taxon>
        <taxon>Chelicerata</taxon>
        <taxon>Arachnida</taxon>
        <taxon>Acari</taxon>
        <taxon>Parasitiformes</taxon>
        <taxon>Ixodida</taxon>
        <taxon>Ixodoidea</taxon>
        <taxon>Ixodidae</taxon>
        <taxon>Ixodinae</taxon>
        <taxon>Ixodes</taxon>
    </lineage>
</organism>
<name>A0A090XA15_IXORI</name>
<proteinExistence type="evidence at transcript level"/>
<evidence type="ECO:0000313" key="1">
    <source>
        <dbReference type="EMBL" id="JAC93691.1"/>
    </source>
</evidence>
<protein>
    <submittedName>
        <fullName evidence="1">Uncharacterized protein</fullName>
    </submittedName>
</protein>
<dbReference type="EMBL" id="GBIH01001019">
    <property type="protein sequence ID" value="JAC93691.1"/>
    <property type="molecule type" value="mRNA"/>
</dbReference>
<reference evidence="1" key="1">
    <citation type="journal article" date="2015" name="PLoS Negl. Trop. Dis.">
        <title>Deep Sequencing Analysis of the Ixodes ricinus Haemocytome.</title>
        <authorList>
            <person name="Kotsyfakis M."/>
            <person name="Kopacek P."/>
            <person name="Franta Z."/>
            <person name="Pedra J.H."/>
            <person name="Ribeiro J.M."/>
        </authorList>
    </citation>
    <scope>NUCLEOTIDE SEQUENCE</scope>
</reference>
<dbReference type="AlphaFoldDB" id="A0A090XA15"/>
<accession>A0A090XA15</accession>